<comment type="caution">
    <text evidence="1">The sequence shown here is derived from an EMBL/GenBank/DDBJ whole genome shotgun (WGS) entry which is preliminary data.</text>
</comment>
<dbReference type="EMBL" id="JAOVZW010000024">
    <property type="protein sequence ID" value="MCX8525910.1"/>
    <property type="molecule type" value="Genomic_DNA"/>
</dbReference>
<dbReference type="SUPFAM" id="SSF103647">
    <property type="entry name" value="TSP type-3 repeat"/>
    <property type="match status" value="1"/>
</dbReference>
<sequence length="848" mass="88346">MAQENNKLYLSVAERGVVYDITNLPATLPGALTSPNYSTFAAGAEERTRVSNLAVGYDTAGGNPNTLAFVHSNTAPGSVVYKTIGATTSLAGATNPSPTGINIGGIGMNNVPTSSGTASGITYGFSNATKNLYRVSPTPLDLGTVTGDAIWNANTTTTPVNASTIWATDTFFDYTNNIYVLLQHNNGGVFTRYLYRINPLNLTATQVVTLTGPVGTYTATTTASSGTSVGNVRGLAYLNGQIYAVSVNTDTSLNIYTININTGVSTLARTYTGFTGLNATNQDLATVPYYVPFTFTCNAIAFQGTGSYVAGTPSTRTLRIPIANIYAPGTYTINVNGTGFINPAYSATIGASDTFIDVPVTYNGTNGGTIPLTIDLNGSTTTCTVNATDINDSDADGISNSTEGLCVQGGFEGFDSPAQTTVNGNNIQTNVTNYNGWQVNLESAQPSPFNIVRVNGAGYSSGPIYANTGNQYLDINSTGGTLYRDFTLSSPSVLNASAFFSPRELTGTTTFDTSIQVVRTSDGAVLFSGNPLSFNASSPKDTWLGSSLSNVSLPAGTYRIQMYIHNNGHVDSITYCFATDTDGDGIADYLDLDSDNDGILDAIEGATDTDTDGTPNFRDTDSDNDGCPDAIEGSENVTYSMVIPLSAATNPGRINVRFNGTTIGTPSEIISTATAANGVPQVVNNAINNTNASIGLVNNTQAGVADNTDGTADVGQGIGNSQNAGLNDCKCYKAPNVTTGTDVATTHGITAFNRAATGTTSWPGVRNNGWTALESNTKPFVMNRMPVATASSAGINIGEPLSAGVAAITAPVVGMTFYDTTNNCLKINIDGQRTGWRCFNTQSCPDEN</sequence>
<evidence type="ECO:0000313" key="1">
    <source>
        <dbReference type="EMBL" id="MCX8525910.1"/>
    </source>
</evidence>
<dbReference type="RefSeq" id="WP_267267153.1">
    <property type="nucleotide sequence ID" value="NZ_JAOVZW010000024.1"/>
</dbReference>
<proteinExistence type="predicted"/>
<dbReference type="InterPro" id="IPR028974">
    <property type="entry name" value="TSP_type-3_rpt"/>
</dbReference>
<gene>
    <name evidence="1" type="ORF">OF897_18505</name>
</gene>
<accession>A0ABT3XW68</accession>
<dbReference type="Gene3D" id="4.10.1080.10">
    <property type="entry name" value="TSP type-3 repeat"/>
    <property type="match status" value="1"/>
</dbReference>
<keyword evidence="2" id="KW-1185">Reference proteome</keyword>
<reference evidence="1" key="1">
    <citation type="submission" date="2022-10" db="EMBL/GenBank/DDBJ databases">
        <title>Chryseobacterium sp. nov., a novel bacterial species.</title>
        <authorList>
            <person name="Cao Y."/>
        </authorList>
    </citation>
    <scope>NUCLEOTIDE SEQUENCE</scope>
    <source>
        <strain evidence="1">CCTCC AB2015118</strain>
    </source>
</reference>
<organism evidence="1 2">
    <name type="scientific">Chryseobacterium formosus</name>
    <dbReference type="NCBI Taxonomy" id="1537363"/>
    <lineage>
        <taxon>Bacteria</taxon>
        <taxon>Pseudomonadati</taxon>
        <taxon>Bacteroidota</taxon>
        <taxon>Flavobacteriia</taxon>
        <taxon>Flavobacteriales</taxon>
        <taxon>Weeksellaceae</taxon>
        <taxon>Chryseobacterium group</taxon>
        <taxon>Chryseobacterium</taxon>
    </lineage>
</organism>
<protein>
    <submittedName>
        <fullName evidence="1">Thrombospondin type 3 repeat-containing protein</fullName>
    </submittedName>
</protein>
<name>A0ABT3XW68_9FLAO</name>
<evidence type="ECO:0000313" key="2">
    <source>
        <dbReference type="Proteomes" id="UP001073122"/>
    </source>
</evidence>
<dbReference type="Proteomes" id="UP001073122">
    <property type="component" value="Unassembled WGS sequence"/>
</dbReference>